<accession>A0A6C0CWK4</accession>
<sequence length="93" mass="10357">MSTQVRQSDIIAIAVSVIVALIIAALMMMSTRKTLREHARHTAEREHKINRDNMFFSGGSNSKSPGQHPYLTTTNAFLLFAGVLIGYILSYFV</sequence>
<reference evidence="2" key="1">
    <citation type="journal article" date="2020" name="Nature">
        <title>Giant virus diversity and host interactions through global metagenomics.</title>
        <authorList>
            <person name="Schulz F."/>
            <person name="Roux S."/>
            <person name="Paez-Espino D."/>
            <person name="Jungbluth S."/>
            <person name="Walsh D.A."/>
            <person name="Denef V.J."/>
            <person name="McMahon K.D."/>
            <person name="Konstantinidis K.T."/>
            <person name="Eloe-Fadrosh E.A."/>
            <person name="Kyrpides N.C."/>
            <person name="Woyke T."/>
        </authorList>
    </citation>
    <scope>NUCLEOTIDE SEQUENCE</scope>
    <source>
        <strain evidence="2">GVMAG-M-3300022752-39</strain>
    </source>
</reference>
<evidence type="ECO:0000313" key="2">
    <source>
        <dbReference type="EMBL" id="QHT08089.1"/>
    </source>
</evidence>
<proteinExistence type="predicted"/>
<keyword evidence="1" id="KW-0472">Membrane</keyword>
<organism evidence="2">
    <name type="scientific">viral metagenome</name>
    <dbReference type="NCBI Taxonomy" id="1070528"/>
    <lineage>
        <taxon>unclassified sequences</taxon>
        <taxon>metagenomes</taxon>
        <taxon>organismal metagenomes</taxon>
    </lineage>
</organism>
<dbReference type="AlphaFoldDB" id="A0A6C0CWK4"/>
<dbReference type="EMBL" id="MN739490">
    <property type="protein sequence ID" value="QHT08089.1"/>
    <property type="molecule type" value="Genomic_DNA"/>
</dbReference>
<protein>
    <submittedName>
        <fullName evidence="2">Uncharacterized protein</fullName>
    </submittedName>
</protein>
<evidence type="ECO:0000256" key="1">
    <source>
        <dbReference type="SAM" id="Phobius"/>
    </source>
</evidence>
<keyword evidence="1" id="KW-1133">Transmembrane helix</keyword>
<feature type="transmembrane region" description="Helical" evidence="1">
    <location>
        <begin position="12"/>
        <end position="30"/>
    </location>
</feature>
<keyword evidence="1" id="KW-0812">Transmembrane</keyword>
<name>A0A6C0CWK4_9ZZZZ</name>
<feature type="transmembrane region" description="Helical" evidence="1">
    <location>
        <begin position="70"/>
        <end position="92"/>
    </location>
</feature>